<evidence type="ECO:0000313" key="1">
    <source>
        <dbReference type="EMBL" id="RRT59449.1"/>
    </source>
</evidence>
<dbReference type="Proteomes" id="UP000287651">
    <property type="component" value="Unassembled WGS sequence"/>
</dbReference>
<accession>A0A426Z658</accession>
<evidence type="ECO:0000313" key="2">
    <source>
        <dbReference type="Proteomes" id="UP000287651"/>
    </source>
</evidence>
<protein>
    <submittedName>
        <fullName evidence="1">Uncharacterized protein</fullName>
    </submittedName>
</protein>
<reference evidence="1 2" key="1">
    <citation type="journal article" date="2014" name="Agronomy (Basel)">
        <title>A Draft Genome Sequence for Ensete ventricosum, the Drought-Tolerant Tree Against Hunger.</title>
        <authorList>
            <person name="Harrison J."/>
            <person name="Moore K.A."/>
            <person name="Paszkiewicz K."/>
            <person name="Jones T."/>
            <person name="Grant M."/>
            <person name="Ambacheew D."/>
            <person name="Muzemil S."/>
            <person name="Studholme D.J."/>
        </authorList>
    </citation>
    <scope>NUCLEOTIDE SEQUENCE [LARGE SCALE GENOMIC DNA]</scope>
</reference>
<organism evidence="1 2">
    <name type="scientific">Ensete ventricosum</name>
    <name type="common">Abyssinian banana</name>
    <name type="synonym">Musa ensete</name>
    <dbReference type="NCBI Taxonomy" id="4639"/>
    <lineage>
        <taxon>Eukaryota</taxon>
        <taxon>Viridiplantae</taxon>
        <taxon>Streptophyta</taxon>
        <taxon>Embryophyta</taxon>
        <taxon>Tracheophyta</taxon>
        <taxon>Spermatophyta</taxon>
        <taxon>Magnoliopsida</taxon>
        <taxon>Liliopsida</taxon>
        <taxon>Zingiberales</taxon>
        <taxon>Musaceae</taxon>
        <taxon>Ensete</taxon>
    </lineage>
</organism>
<gene>
    <name evidence="1" type="ORF">B296_00045794</name>
</gene>
<name>A0A426Z658_ENSVE</name>
<dbReference type="AlphaFoldDB" id="A0A426Z658"/>
<dbReference type="EMBL" id="AMZH03008205">
    <property type="protein sequence ID" value="RRT59449.1"/>
    <property type="molecule type" value="Genomic_DNA"/>
</dbReference>
<proteinExistence type="predicted"/>
<sequence length="108" mass="11251">MRLNHVELFYAFVVEIDSQGNTTYGRGAATCKGDWATHGQDRLQHGACRNGRLQCDACSAAPAGMITCSATHVGMAACSATLTHSNGRLRTKLPHEAVPPAAGAVALG</sequence>
<comment type="caution">
    <text evidence="1">The sequence shown here is derived from an EMBL/GenBank/DDBJ whole genome shotgun (WGS) entry which is preliminary data.</text>
</comment>